<keyword evidence="2" id="KW-0677">Repeat</keyword>
<evidence type="ECO:0000259" key="6">
    <source>
        <dbReference type="PROSITE" id="PS50157"/>
    </source>
</evidence>
<dbReference type="OrthoDB" id="6077919at2759"/>
<keyword evidence="1" id="KW-0479">Metal-binding</keyword>
<dbReference type="PANTHER" id="PTHR24403">
    <property type="entry name" value="ZINC FINGER PROTEIN"/>
    <property type="match status" value="1"/>
</dbReference>
<dbReference type="SUPFAM" id="SSF57667">
    <property type="entry name" value="beta-beta-alpha zinc fingers"/>
    <property type="match status" value="1"/>
</dbReference>
<feature type="domain" description="C2H2-type" evidence="6">
    <location>
        <begin position="46"/>
        <end position="83"/>
    </location>
</feature>
<name>A0A4C1Y9L7_EUMVA</name>
<keyword evidence="4" id="KW-0862">Zinc</keyword>
<dbReference type="GO" id="GO:0045944">
    <property type="term" value="P:positive regulation of transcription by RNA polymerase II"/>
    <property type="evidence" value="ECO:0007669"/>
    <property type="project" value="TreeGrafter"/>
</dbReference>
<dbReference type="PANTHER" id="PTHR24403:SF109">
    <property type="entry name" value="ZINC FINGER PROTEIN 845-LIKE"/>
    <property type="match status" value="1"/>
</dbReference>
<dbReference type="GO" id="GO:0008270">
    <property type="term" value="F:zinc ion binding"/>
    <property type="evidence" value="ECO:0007669"/>
    <property type="project" value="UniProtKB-KW"/>
</dbReference>
<evidence type="ECO:0000256" key="2">
    <source>
        <dbReference type="ARBA" id="ARBA00022737"/>
    </source>
</evidence>
<gene>
    <name evidence="7" type="primary">Rest</name>
    <name evidence="7" type="ORF">EVAR_57693_1</name>
</gene>
<keyword evidence="8" id="KW-1185">Reference proteome</keyword>
<dbReference type="InterPro" id="IPR036236">
    <property type="entry name" value="Znf_C2H2_sf"/>
</dbReference>
<evidence type="ECO:0000313" key="8">
    <source>
        <dbReference type="Proteomes" id="UP000299102"/>
    </source>
</evidence>
<protein>
    <submittedName>
        <fullName evidence="7">RE1-silencing transcription factor</fullName>
    </submittedName>
</protein>
<organism evidence="7 8">
    <name type="scientific">Eumeta variegata</name>
    <name type="common">Bagworm moth</name>
    <name type="synonym">Eumeta japonica</name>
    <dbReference type="NCBI Taxonomy" id="151549"/>
    <lineage>
        <taxon>Eukaryota</taxon>
        <taxon>Metazoa</taxon>
        <taxon>Ecdysozoa</taxon>
        <taxon>Arthropoda</taxon>
        <taxon>Hexapoda</taxon>
        <taxon>Insecta</taxon>
        <taxon>Pterygota</taxon>
        <taxon>Neoptera</taxon>
        <taxon>Endopterygota</taxon>
        <taxon>Lepidoptera</taxon>
        <taxon>Glossata</taxon>
        <taxon>Ditrysia</taxon>
        <taxon>Tineoidea</taxon>
        <taxon>Psychidae</taxon>
        <taxon>Oiketicinae</taxon>
        <taxon>Eumeta</taxon>
    </lineage>
</organism>
<dbReference type="InterPro" id="IPR050688">
    <property type="entry name" value="Zinc_finger/UBP_domain"/>
</dbReference>
<dbReference type="STRING" id="151549.A0A4C1Y9L7"/>
<dbReference type="GO" id="GO:0005634">
    <property type="term" value="C:nucleus"/>
    <property type="evidence" value="ECO:0007669"/>
    <property type="project" value="UniProtKB-ARBA"/>
</dbReference>
<dbReference type="FunFam" id="3.30.160.60:FF:000446">
    <property type="entry name" value="Zinc finger protein"/>
    <property type="match status" value="1"/>
</dbReference>
<dbReference type="SMART" id="SM00355">
    <property type="entry name" value="ZnF_C2H2"/>
    <property type="match status" value="2"/>
</dbReference>
<dbReference type="PROSITE" id="PS50157">
    <property type="entry name" value="ZINC_FINGER_C2H2_2"/>
    <property type="match status" value="1"/>
</dbReference>
<evidence type="ECO:0000256" key="1">
    <source>
        <dbReference type="ARBA" id="ARBA00022723"/>
    </source>
</evidence>
<evidence type="ECO:0000256" key="5">
    <source>
        <dbReference type="PROSITE-ProRule" id="PRU00042"/>
    </source>
</evidence>
<dbReference type="FunFam" id="3.30.160.60:FF:000100">
    <property type="entry name" value="Zinc finger 45-like"/>
    <property type="match status" value="1"/>
</dbReference>
<dbReference type="Gene3D" id="3.30.160.60">
    <property type="entry name" value="Classic Zinc Finger"/>
    <property type="match status" value="2"/>
</dbReference>
<dbReference type="InterPro" id="IPR013087">
    <property type="entry name" value="Znf_C2H2_type"/>
</dbReference>
<reference evidence="7 8" key="1">
    <citation type="journal article" date="2019" name="Commun. Biol.">
        <title>The bagworm genome reveals a unique fibroin gene that provides high tensile strength.</title>
        <authorList>
            <person name="Kono N."/>
            <person name="Nakamura H."/>
            <person name="Ohtoshi R."/>
            <person name="Tomita M."/>
            <person name="Numata K."/>
            <person name="Arakawa K."/>
        </authorList>
    </citation>
    <scope>NUCLEOTIDE SEQUENCE [LARGE SCALE GENOMIC DNA]</scope>
</reference>
<accession>A0A4C1Y9L7</accession>
<evidence type="ECO:0000256" key="3">
    <source>
        <dbReference type="ARBA" id="ARBA00022771"/>
    </source>
</evidence>
<evidence type="ECO:0000256" key="4">
    <source>
        <dbReference type="ARBA" id="ARBA00022833"/>
    </source>
</evidence>
<dbReference type="Proteomes" id="UP000299102">
    <property type="component" value="Unassembled WGS sequence"/>
</dbReference>
<proteinExistence type="predicted"/>
<evidence type="ECO:0000313" key="7">
    <source>
        <dbReference type="EMBL" id="GBP71309.1"/>
    </source>
</evidence>
<comment type="caution">
    <text evidence="7">The sequence shown here is derived from an EMBL/GenBank/DDBJ whole genome shotgun (WGS) entry which is preliminary data.</text>
</comment>
<dbReference type="AlphaFoldDB" id="A0A4C1Y9L7"/>
<keyword evidence="3 5" id="KW-0863">Zinc-finger</keyword>
<dbReference type="EMBL" id="BGZK01001104">
    <property type="protein sequence ID" value="GBP71309.1"/>
    <property type="molecule type" value="Genomic_DNA"/>
</dbReference>
<sequence length="164" mass="18925">MLPASQTESLEVKTTDCYQEYWASAQTTRASSGRKEGGECCCRVLYMCTHTGEKPYKYEQCMYSGSQKGGLSRHMHNHTGEKPYKCEQCELSAVTLDKLKMHILHDYRERWRRPRAVAAKSRLWEKRQGSHHNYPAWCEIRRGGKARSASVEMDGWLQTQSATL</sequence>